<dbReference type="PROSITE" id="PS50809">
    <property type="entry name" value="DM_2"/>
    <property type="match status" value="1"/>
</dbReference>
<evidence type="ECO:0000256" key="2">
    <source>
        <dbReference type="ARBA" id="ARBA00022833"/>
    </source>
</evidence>
<evidence type="ECO:0000256" key="3">
    <source>
        <dbReference type="ARBA" id="ARBA00023125"/>
    </source>
</evidence>
<comment type="caution">
    <text evidence="8">The sequence shown here is derived from an EMBL/GenBank/DDBJ whole genome shotgun (WGS) entry which is preliminary data.</text>
</comment>
<sequence length="223" mass="25672">MSTMNKDEDHGSEAGNSNASSNSQPKKRRQPCCMRCDNHGLVIGLKQHKRYCKYQFCKCPACQLTVERQRVQARQTALKRAIEMDRSKKILPVETKPMPLDMDIYLLNLSKKQRTVKKYKRPEPLPGDSREMSVVRRSVVSLRPQCEGYPVSSDDSLGAFETRRSGDINVLARYCLEQLRHLSYVQPFSLAHTLLRIIDDFDECSKQDINEAMSRISYVLKNL</sequence>
<dbReference type="AlphaFoldDB" id="A0A3L8E1P3"/>
<dbReference type="PANTHER" id="PTHR12322:SF116">
    <property type="entry name" value="DOUBLESEX-MAB RELATED 99B"/>
    <property type="match status" value="1"/>
</dbReference>
<feature type="region of interest" description="Disordered" evidence="6">
    <location>
        <begin position="1"/>
        <end position="30"/>
    </location>
</feature>
<evidence type="ECO:0000259" key="7">
    <source>
        <dbReference type="PROSITE" id="PS50809"/>
    </source>
</evidence>
<dbReference type="OrthoDB" id="5842031at2759"/>
<comment type="subcellular location">
    <subcellularLocation>
        <location evidence="5">Nucleus</location>
    </subcellularLocation>
</comment>
<dbReference type="PROSITE" id="PS40000">
    <property type="entry name" value="DM_1"/>
    <property type="match status" value="1"/>
</dbReference>
<dbReference type="GO" id="GO:0046872">
    <property type="term" value="F:metal ion binding"/>
    <property type="evidence" value="ECO:0007669"/>
    <property type="project" value="UniProtKB-KW"/>
</dbReference>
<dbReference type="PANTHER" id="PTHR12322">
    <property type="entry name" value="DOUBLESEX AND MAB-3 RELATED TRANSCRIPTION FACTOR DMRT"/>
    <property type="match status" value="1"/>
</dbReference>
<proteinExistence type="predicted"/>
<keyword evidence="3 5" id="KW-0238">DNA-binding</keyword>
<feature type="compositionally biased region" description="Basic and acidic residues" evidence="6">
    <location>
        <begin position="1"/>
        <end position="12"/>
    </location>
</feature>
<keyword evidence="1 5" id="KW-0479">Metal-binding</keyword>
<dbReference type="InterPro" id="IPR026607">
    <property type="entry name" value="DMRT"/>
</dbReference>
<dbReference type="GO" id="GO:0005634">
    <property type="term" value="C:nucleus"/>
    <property type="evidence" value="ECO:0007669"/>
    <property type="project" value="UniProtKB-SubCell"/>
</dbReference>
<evidence type="ECO:0000256" key="1">
    <source>
        <dbReference type="ARBA" id="ARBA00022723"/>
    </source>
</evidence>
<dbReference type="GO" id="GO:0007548">
    <property type="term" value="P:sex differentiation"/>
    <property type="evidence" value="ECO:0007669"/>
    <property type="project" value="TreeGrafter"/>
</dbReference>
<dbReference type="SMART" id="SM00301">
    <property type="entry name" value="DM"/>
    <property type="match status" value="1"/>
</dbReference>
<dbReference type="EMBL" id="QOIP01000001">
    <property type="protein sequence ID" value="RLU26634.1"/>
    <property type="molecule type" value="Genomic_DNA"/>
</dbReference>
<dbReference type="GO" id="GO:0000978">
    <property type="term" value="F:RNA polymerase II cis-regulatory region sequence-specific DNA binding"/>
    <property type="evidence" value="ECO:0007669"/>
    <property type="project" value="TreeGrafter"/>
</dbReference>
<evidence type="ECO:0000256" key="6">
    <source>
        <dbReference type="SAM" id="MobiDB-lite"/>
    </source>
</evidence>
<reference evidence="8" key="2">
    <citation type="submission" date="2018-07" db="EMBL/GenBank/DDBJ databases">
        <authorList>
            <person name="Mckenzie S.K."/>
            <person name="Kronauer D.J.C."/>
        </authorList>
    </citation>
    <scope>NUCLEOTIDE SEQUENCE</scope>
    <source>
        <strain evidence="8">Clonal line C1</strain>
    </source>
</reference>
<dbReference type="Gene3D" id="4.10.1040.10">
    <property type="entry name" value="DM DNA-binding domain"/>
    <property type="match status" value="1"/>
</dbReference>
<dbReference type="GO" id="GO:0000981">
    <property type="term" value="F:DNA-binding transcription factor activity, RNA polymerase II-specific"/>
    <property type="evidence" value="ECO:0007669"/>
    <property type="project" value="TreeGrafter"/>
</dbReference>
<keyword evidence="4 5" id="KW-0539">Nucleus</keyword>
<reference evidence="8" key="1">
    <citation type="journal article" date="2018" name="Genome Res.">
        <title>The genomic architecture and molecular evolution of ant odorant receptors.</title>
        <authorList>
            <person name="McKenzie S.K."/>
            <person name="Kronauer D.J.C."/>
        </authorList>
    </citation>
    <scope>NUCLEOTIDE SEQUENCE [LARGE SCALE GENOMIC DNA]</scope>
    <source>
        <strain evidence="8">Clonal line C1</strain>
    </source>
</reference>
<feature type="compositionally biased region" description="Low complexity" evidence="6">
    <location>
        <begin position="13"/>
        <end position="23"/>
    </location>
</feature>
<dbReference type="Proteomes" id="UP000279307">
    <property type="component" value="Chromosome 1"/>
</dbReference>
<accession>A0A3L8E1P3</accession>
<keyword evidence="2 5" id="KW-0862">Zinc</keyword>
<feature type="domain" description="DM" evidence="7">
    <location>
        <begin position="33"/>
        <end position="80"/>
    </location>
</feature>
<dbReference type="InterPro" id="IPR001275">
    <property type="entry name" value="DM_DNA-bd"/>
</dbReference>
<evidence type="ECO:0000256" key="5">
    <source>
        <dbReference type="PROSITE-ProRule" id="PRU00070"/>
    </source>
</evidence>
<dbReference type="InterPro" id="IPR036407">
    <property type="entry name" value="DM_DNA-bd_sf"/>
</dbReference>
<feature type="DNA-binding region" description="DM" evidence="5">
    <location>
        <begin position="33"/>
        <end position="80"/>
    </location>
</feature>
<evidence type="ECO:0000313" key="8">
    <source>
        <dbReference type="EMBL" id="RLU26634.1"/>
    </source>
</evidence>
<dbReference type="Pfam" id="PF00751">
    <property type="entry name" value="DM"/>
    <property type="match status" value="1"/>
</dbReference>
<protein>
    <recommendedName>
        <fullName evidence="7">DM domain-containing protein</fullName>
    </recommendedName>
</protein>
<gene>
    <name evidence="8" type="ORF">DMN91_000430</name>
</gene>
<evidence type="ECO:0000256" key="4">
    <source>
        <dbReference type="ARBA" id="ARBA00023242"/>
    </source>
</evidence>
<dbReference type="SUPFAM" id="SSF82927">
    <property type="entry name" value="Cysteine-rich DNA binding domain, (DM domain)"/>
    <property type="match status" value="1"/>
</dbReference>
<organism evidence="8">
    <name type="scientific">Ooceraea biroi</name>
    <name type="common">Clonal raider ant</name>
    <name type="synonym">Cerapachys biroi</name>
    <dbReference type="NCBI Taxonomy" id="2015173"/>
    <lineage>
        <taxon>Eukaryota</taxon>
        <taxon>Metazoa</taxon>
        <taxon>Ecdysozoa</taxon>
        <taxon>Arthropoda</taxon>
        <taxon>Hexapoda</taxon>
        <taxon>Insecta</taxon>
        <taxon>Pterygota</taxon>
        <taxon>Neoptera</taxon>
        <taxon>Endopterygota</taxon>
        <taxon>Hymenoptera</taxon>
        <taxon>Apocrita</taxon>
        <taxon>Aculeata</taxon>
        <taxon>Formicoidea</taxon>
        <taxon>Formicidae</taxon>
        <taxon>Dorylinae</taxon>
        <taxon>Ooceraea</taxon>
    </lineage>
</organism>
<name>A0A3L8E1P3_OOCBI</name>